<dbReference type="EMBL" id="WLYI01000011">
    <property type="protein sequence ID" value="MTD19434.1"/>
    <property type="molecule type" value="Genomic_DNA"/>
</dbReference>
<name>A0A7X2RSI0_9PSED</name>
<keyword evidence="8" id="KW-1185">Reference proteome</keyword>
<keyword evidence="5 6" id="KW-0472">Membrane</keyword>
<feature type="transmembrane region" description="Helical" evidence="6">
    <location>
        <begin position="161"/>
        <end position="181"/>
    </location>
</feature>
<comment type="subcellular location">
    <subcellularLocation>
        <location evidence="1">Cell membrane</location>
        <topology evidence="1">Multi-pass membrane protein</topology>
    </subcellularLocation>
</comment>
<evidence type="ECO:0000256" key="4">
    <source>
        <dbReference type="ARBA" id="ARBA00022989"/>
    </source>
</evidence>
<dbReference type="AlphaFoldDB" id="A0A7X2RSI0"/>
<evidence type="ECO:0000313" key="7">
    <source>
        <dbReference type="EMBL" id="MTD19434.1"/>
    </source>
</evidence>
<accession>A0A7X2RSI0</accession>
<dbReference type="Pfam" id="PF12730">
    <property type="entry name" value="ABC2_membrane_4"/>
    <property type="match status" value="1"/>
</dbReference>
<sequence length="241" mass="26182">MKLLPVIFKRQLINYLSAPATYLCIAVFLLAAATAGFQIEKLLEHGSADLHIFFQFHPWLYLLLVPVLCTQLWSDECQKGAIDFLNTLPISAFELAVGKFLAAWTISGLALLLTFPIVITVNYLGDPDNGTIALQLLGSWLLAGAYLSGGCFICALTHHRLAIFTLTLGLMLAVSGVSSAIDALDHQAPIWIIDSLISLSPLTRFDAISNGVLVLQDCLYFISMIIAFLTATTLLLKLGKG</sequence>
<dbReference type="GO" id="GO:0005886">
    <property type="term" value="C:plasma membrane"/>
    <property type="evidence" value="ECO:0007669"/>
    <property type="project" value="UniProtKB-SubCell"/>
</dbReference>
<proteinExistence type="predicted"/>
<evidence type="ECO:0000256" key="1">
    <source>
        <dbReference type="ARBA" id="ARBA00004651"/>
    </source>
</evidence>
<keyword evidence="4 6" id="KW-1133">Transmembrane helix</keyword>
<dbReference type="PANTHER" id="PTHR30294:SF29">
    <property type="entry name" value="MULTIDRUG ABC TRANSPORTER PERMEASE YBHS-RELATED"/>
    <property type="match status" value="1"/>
</dbReference>
<evidence type="ECO:0000256" key="5">
    <source>
        <dbReference type="ARBA" id="ARBA00023136"/>
    </source>
</evidence>
<organism evidence="7 8">
    <name type="scientific">Pseudomonas karstica</name>
    <dbReference type="NCBI Taxonomy" id="1055468"/>
    <lineage>
        <taxon>Bacteria</taxon>
        <taxon>Pseudomonadati</taxon>
        <taxon>Pseudomonadota</taxon>
        <taxon>Gammaproteobacteria</taxon>
        <taxon>Pseudomonadales</taxon>
        <taxon>Pseudomonadaceae</taxon>
        <taxon>Pseudomonas</taxon>
    </lineage>
</organism>
<evidence type="ECO:0000256" key="2">
    <source>
        <dbReference type="ARBA" id="ARBA00022475"/>
    </source>
</evidence>
<comment type="caution">
    <text evidence="7">The sequence shown here is derived from an EMBL/GenBank/DDBJ whole genome shotgun (WGS) entry which is preliminary data.</text>
</comment>
<feature type="transmembrane region" description="Helical" evidence="6">
    <location>
        <begin position="95"/>
        <end position="120"/>
    </location>
</feature>
<dbReference type="PANTHER" id="PTHR30294">
    <property type="entry name" value="MEMBRANE COMPONENT OF ABC TRANSPORTER YHHJ-RELATED"/>
    <property type="match status" value="1"/>
</dbReference>
<evidence type="ECO:0000313" key="8">
    <source>
        <dbReference type="Proteomes" id="UP000431485"/>
    </source>
</evidence>
<reference evidence="7 8" key="1">
    <citation type="submission" date="2019-11" db="EMBL/GenBank/DDBJ databases">
        <title>Pseudmonas karstica sp. nov. and Pseudomonas spelaei sp. nov. from caves.</title>
        <authorList>
            <person name="Zeman M."/>
        </authorList>
    </citation>
    <scope>NUCLEOTIDE SEQUENCE [LARGE SCALE GENOMIC DNA]</scope>
    <source>
        <strain evidence="7 8">CCM 7891</strain>
    </source>
</reference>
<keyword evidence="2" id="KW-1003">Cell membrane</keyword>
<evidence type="ECO:0000256" key="6">
    <source>
        <dbReference type="SAM" id="Phobius"/>
    </source>
</evidence>
<dbReference type="RefSeq" id="WP_178122177.1">
    <property type="nucleotide sequence ID" value="NZ_JBHSTG010000050.1"/>
</dbReference>
<feature type="transmembrane region" description="Helical" evidence="6">
    <location>
        <begin position="219"/>
        <end position="238"/>
    </location>
</feature>
<dbReference type="Proteomes" id="UP000431485">
    <property type="component" value="Unassembled WGS sequence"/>
</dbReference>
<feature type="transmembrane region" description="Helical" evidence="6">
    <location>
        <begin position="132"/>
        <end position="154"/>
    </location>
</feature>
<dbReference type="InterPro" id="IPR051449">
    <property type="entry name" value="ABC-2_transporter_component"/>
</dbReference>
<feature type="transmembrane region" description="Helical" evidence="6">
    <location>
        <begin position="12"/>
        <end position="36"/>
    </location>
</feature>
<evidence type="ECO:0000256" key="3">
    <source>
        <dbReference type="ARBA" id="ARBA00022692"/>
    </source>
</evidence>
<protein>
    <submittedName>
        <fullName evidence="7">ABC transporter permease</fullName>
    </submittedName>
</protein>
<keyword evidence="3 6" id="KW-0812">Transmembrane</keyword>
<feature type="transmembrane region" description="Helical" evidence="6">
    <location>
        <begin position="56"/>
        <end position="74"/>
    </location>
</feature>
<gene>
    <name evidence="7" type="ORF">GIR22_09805</name>
</gene>